<evidence type="ECO:0000256" key="3">
    <source>
        <dbReference type="SAM" id="Phobius"/>
    </source>
</evidence>
<organism evidence="4 7">
    <name type="scientific">Adineta steineri</name>
    <dbReference type="NCBI Taxonomy" id="433720"/>
    <lineage>
        <taxon>Eukaryota</taxon>
        <taxon>Metazoa</taxon>
        <taxon>Spiralia</taxon>
        <taxon>Gnathifera</taxon>
        <taxon>Rotifera</taxon>
        <taxon>Eurotatoria</taxon>
        <taxon>Bdelloidea</taxon>
        <taxon>Adinetida</taxon>
        <taxon>Adinetidae</taxon>
        <taxon>Adineta</taxon>
    </lineage>
</organism>
<feature type="non-terminal residue" evidence="4">
    <location>
        <position position="1"/>
    </location>
</feature>
<evidence type="ECO:0000313" key="7">
    <source>
        <dbReference type="Proteomes" id="UP000663877"/>
    </source>
</evidence>
<accession>A0A815T3W6</accession>
<dbReference type="InterPro" id="IPR028994">
    <property type="entry name" value="Integrin_alpha_N"/>
</dbReference>
<gene>
    <name evidence="4" type="ORF">BJG266_LOCUS43126</name>
    <name evidence="5" type="ORF">QVE165_LOCUS60041</name>
</gene>
<keyword evidence="3" id="KW-0812">Transmembrane</keyword>
<protein>
    <submittedName>
        <fullName evidence="4">Uncharacterized protein</fullName>
    </submittedName>
</protein>
<evidence type="ECO:0000256" key="2">
    <source>
        <dbReference type="SAM" id="MobiDB-lite"/>
    </source>
</evidence>
<evidence type="ECO:0000313" key="4">
    <source>
        <dbReference type="EMBL" id="CAF1500268.1"/>
    </source>
</evidence>
<dbReference type="EMBL" id="CAJNOI010002974">
    <property type="protein sequence ID" value="CAF1500268.1"/>
    <property type="molecule type" value="Genomic_DNA"/>
</dbReference>
<dbReference type="Proteomes" id="UP000663877">
    <property type="component" value="Unassembled WGS sequence"/>
</dbReference>
<reference evidence="4" key="1">
    <citation type="submission" date="2021-02" db="EMBL/GenBank/DDBJ databases">
        <authorList>
            <person name="Nowell W R."/>
        </authorList>
    </citation>
    <scope>NUCLEOTIDE SEQUENCE</scope>
</reference>
<feature type="region of interest" description="Disordered" evidence="2">
    <location>
        <begin position="1"/>
        <end position="41"/>
    </location>
</feature>
<dbReference type="Pfam" id="PF13517">
    <property type="entry name" value="FG-GAP_3"/>
    <property type="match status" value="5"/>
</dbReference>
<evidence type="ECO:0000256" key="1">
    <source>
        <dbReference type="ARBA" id="ARBA00022729"/>
    </source>
</evidence>
<evidence type="ECO:0000313" key="6">
    <source>
        <dbReference type="Proteomes" id="UP000663832"/>
    </source>
</evidence>
<dbReference type="Gene3D" id="2.30.30.100">
    <property type="match status" value="2"/>
</dbReference>
<dbReference type="OrthoDB" id="10022113at2759"/>
<feature type="transmembrane region" description="Helical" evidence="3">
    <location>
        <begin position="64"/>
        <end position="86"/>
    </location>
</feature>
<dbReference type="Gene3D" id="2.130.10.130">
    <property type="entry name" value="Integrin alpha, N-terminal"/>
    <property type="match status" value="3"/>
</dbReference>
<keyword evidence="1" id="KW-0732">Signal</keyword>
<keyword evidence="3" id="KW-0472">Membrane</keyword>
<dbReference type="Proteomes" id="UP000663832">
    <property type="component" value="Unassembled WGS sequence"/>
</dbReference>
<evidence type="ECO:0000313" key="5">
    <source>
        <dbReference type="EMBL" id="CAF1644264.1"/>
    </source>
</evidence>
<comment type="caution">
    <text evidence="4">The sequence shown here is derived from an EMBL/GenBank/DDBJ whole genome shotgun (WGS) entry which is preliminary data.</text>
</comment>
<dbReference type="SUPFAM" id="SSF69318">
    <property type="entry name" value="Integrin alpha N-terminal domain"/>
    <property type="match status" value="2"/>
</dbReference>
<dbReference type="PANTHER" id="PTHR46580">
    <property type="entry name" value="SENSOR KINASE-RELATED"/>
    <property type="match status" value="1"/>
</dbReference>
<keyword evidence="6" id="KW-1185">Reference proteome</keyword>
<name>A0A815T3W6_9BILA</name>
<dbReference type="EMBL" id="CAJNOM010003317">
    <property type="protein sequence ID" value="CAF1644264.1"/>
    <property type="molecule type" value="Genomic_DNA"/>
</dbReference>
<dbReference type="AlphaFoldDB" id="A0A815T3W6"/>
<sequence length="622" mass="67764">MASNTTQIQMNSLNITTISQPPSSNRRQNSSVNLDRRNTSIPDRTEPTVLMLKETPLDVINSPIAAIVLCLFTCIATISGVIIVCLTASKSQATPCGLNFSPTSINPVEYKYGPRSIAVADLNNDTWLDLVTADSNVNNIAIYFGNKNGTFIKQNEYSTGANSIPYMVAIGDLNNDHQLDIVVTNIGTNNIRIFLGSENGSFINYKDISTDSSRPIFINLVDFNNDTLLDMIIINYGMNSISIFYSSGNGTFLNPLIYSTGYDSSSSSLITGDFNNDHYLDIAITNYGTNNIQILFGNHDRSLSNKIIISTGINSHPSSITVGYFNKDSFLDIAITNYGTKTIGVFINNGNGNFPNQTIYPIDSTSPYSIDVGDFNQDNHMDLSFISIGGKNTGLLLGYGDGSFSSARMNSTGSLSSVSFAICDFNKDNRLDMIVVNNDTGSIDILIGYFEGYSNPMMYTTGSSPRSIVVGDFNNDGILDLVAANHFGNTISILVGYANGSFEKEKVYPSGNHSWSMASGDFNNDNQLDIVLVCYDNNDVNVYLGYGNGSFAHRIEFSTGSFRDFVAVGDFNNDKQLDIVVAYSISNNMSVLFGYGNGSFTNQTTYKTGYQPYAIVVGDFNN</sequence>
<feature type="compositionally biased region" description="Polar residues" evidence="2">
    <location>
        <begin position="1"/>
        <end position="33"/>
    </location>
</feature>
<dbReference type="InterPro" id="IPR013517">
    <property type="entry name" value="FG-GAP"/>
</dbReference>
<keyword evidence="3" id="KW-1133">Transmembrane helix</keyword>
<proteinExistence type="predicted"/>